<reference evidence="1 2" key="1">
    <citation type="journal article" date="2015" name="Fungal Genet. Biol.">
        <title>Evolution of novel wood decay mechanisms in Agaricales revealed by the genome sequences of Fistulina hepatica and Cylindrobasidium torrendii.</title>
        <authorList>
            <person name="Floudas D."/>
            <person name="Held B.W."/>
            <person name="Riley R."/>
            <person name="Nagy L.G."/>
            <person name="Koehler G."/>
            <person name="Ransdell A.S."/>
            <person name="Younus H."/>
            <person name="Chow J."/>
            <person name="Chiniquy J."/>
            <person name="Lipzen A."/>
            <person name="Tritt A."/>
            <person name="Sun H."/>
            <person name="Haridas S."/>
            <person name="LaButti K."/>
            <person name="Ohm R.A."/>
            <person name="Kues U."/>
            <person name="Blanchette R.A."/>
            <person name="Grigoriev I.V."/>
            <person name="Minto R.E."/>
            <person name="Hibbett D.S."/>
        </authorList>
    </citation>
    <scope>NUCLEOTIDE SEQUENCE [LARGE SCALE GENOMIC DNA]</scope>
    <source>
        <strain evidence="1 2">FP15055 ss-10</strain>
    </source>
</reference>
<organism evidence="1 2">
    <name type="scientific">Cylindrobasidium torrendii FP15055 ss-10</name>
    <dbReference type="NCBI Taxonomy" id="1314674"/>
    <lineage>
        <taxon>Eukaryota</taxon>
        <taxon>Fungi</taxon>
        <taxon>Dikarya</taxon>
        <taxon>Basidiomycota</taxon>
        <taxon>Agaricomycotina</taxon>
        <taxon>Agaricomycetes</taxon>
        <taxon>Agaricomycetidae</taxon>
        <taxon>Agaricales</taxon>
        <taxon>Marasmiineae</taxon>
        <taxon>Physalacriaceae</taxon>
        <taxon>Cylindrobasidium</taxon>
    </lineage>
</organism>
<proteinExistence type="predicted"/>
<protein>
    <submittedName>
        <fullName evidence="1">Uncharacterized protein</fullName>
    </submittedName>
</protein>
<dbReference type="EMBL" id="KN881510">
    <property type="protein sequence ID" value="KIY60571.1"/>
    <property type="molecule type" value="Genomic_DNA"/>
</dbReference>
<name>A0A0D7ATD4_9AGAR</name>
<accession>A0A0D7ATD4</accession>
<feature type="non-terminal residue" evidence="1">
    <location>
        <position position="239"/>
    </location>
</feature>
<gene>
    <name evidence="1" type="ORF">CYLTODRAFT_416052</name>
</gene>
<dbReference type="Proteomes" id="UP000054007">
    <property type="component" value="Unassembled WGS sequence"/>
</dbReference>
<sequence length="239" mass="26869">MYAPLCDGPRSLVLREGNHFGQDDAMVHPQLYDAKSNQLACIPTPTKVGEFAILFIRLEKHQHWESVSFNGLGKIKSYTARRLIGHGERVLQQMEKLVADAQAGLHPTISRTLLPNAKSKRIQWYLKSLLRLLETPASFEDCAMRWANTQRMQLDAHSFIDYLTIFRPLLLDPPLLPRPVDNSRAGCITTNLMTATELHAVGIPVCKQQLNVASPSPTSVNSIHIFNAARDTFLVDVWC</sequence>
<evidence type="ECO:0000313" key="2">
    <source>
        <dbReference type="Proteomes" id="UP000054007"/>
    </source>
</evidence>
<keyword evidence="2" id="KW-1185">Reference proteome</keyword>
<evidence type="ECO:0000313" key="1">
    <source>
        <dbReference type="EMBL" id="KIY60571.1"/>
    </source>
</evidence>
<dbReference type="AlphaFoldDB" id="A0A0D7ATD4"/>